<sequence>MVTSAAGRQLKRANPSTIQDKFLVGYQGWFTCPGDGPPLDPHHHGWLHWFNYPIPDGGRPNTDLWPDVSEYSPSELYPAPGLKLVNGEQAFVFSSRNPKTVQRHFHWMAMHGIDGAFLQRFLGQCDLEGGNQPIRDQRDEVGDRVREAAEQEGRVFAIMYDLAGVAPDRIQRVLEKDWIHLIREKRVLDSPSYLREKGKPVVTIWGFGMNDNGHSPETIRACTNFIRNNTPGGAYIMAGTPAYWRTSDNDADRNPEFVNAFLESFDAISPWTIGRFGSPEGADRYAEQVVKGDLELIRRRNEEAERGVPNRRHIDFIPVIFPGGSGHNLSEGKWGWNDCPRHGGRFLWRQLWNMRRLGIRTFYGAMWDEYDEGTAYLPVVSQRHQVPVHEKWKFMALDEDGYVLPSDWYMRVAGFGAESLRGERMLHETFPNKELEDYWSTRPRYEDEPESSTASKSEPWSDWQKGHLRQDTLDGIPPPPYTLTDETPAIAFSLTSYNISPQRAKCWPAPHSHYI</sequence>
<keyword evidence="2" id="KW-1185">Reference proteome</keyword>
<evidence type="ECO:0000313" key="2">
    <source>
        <dbReference type="Proteomes" id="UP001148662"/>
    </source>
</evidence>
<gene>
    <name evidence="1" type="ORF">NM688_g8872</name>
</gene>
<dbReference type="Proteomes" id="UP001148662">
    <property type="component" value="Unassembled WGS sequence"/>
</dbReference>
<proteinExistence type="predicted"/>
<organism evidence="1 2">
    <name type="scientific">Phlebia brevispora</name>
    <dbReference type="NCBI Taxonomy" id="194682"/>
    <lineage>
        <taxon>Eukaryota</taxon>
        <taxon>Fungi</taxon>
        <taxon>Dikarya</taxon>
        <taxon>Basidiomycota</taxon>
        <taxon>Agaricomycotina</taxon>
        <taxon>Agaricomycetes</taxon>
        <taxon>Polyporales</taxon>
        <taxon>Meruliaceae</taxon>
        <taxon>Phlebia</taxon>
    </lineage>
</organism>
<name>A0ACC1RMG6_9APHY</name>
<protein>
    <submittedName>
        <fullName evidence="1">Uncharacterized protein</fullName>
    </submittedName>
</protein>
<reference evidence="1" key="1">
    <citation type="submission" date="2022-07" db="EMBL/GenBank/DDBJ databases">
        <title>Genome Sequence of Phlebia brevispora.</title>
        <authorList>
            <person name="Buettner E."/>
        </authorList>
    </citation>
    <scope>NUCLEOTIDE SEQUENCE</scope>
    <source>
        <strain evidence="1">MPL23</strain>
    </source>
</reference>
<dbReference type="EMBL" id="JANHOG010002534">
    <property type="protein sequence ID" value="KAJ3522444.1"/>
    <property type="molecule type" value="Genomic_DNA"/>
</dbReference>
<comment type="caution">
    <text evidence="1">The sequence shown here is derived from an EMBL/GenBank/DDBJ whole genome shotgun (WGS) entry which is preliminary data.</text>
</comment>
<evidence type="ECO:0000313" key="1">
    <source>
        <dbReference type="EMBL" id="KAJ3522444.1"/>
    </source>
</evidence>
<accession>A0ACC1RMG6</accession>